<dbReference type="PROSITE" id="PS51257">
    <property type="entry name" value="PROKAR_LIPOPROTEIN"/>
    <property type="match status" value="1"/>
</dbReference>
<keyword evidence="1" id="KW-0732">Signal</keyword>
<evidence type="ECO:0008006" key="4">
    <source>
        <dbReference type="Google" id="ProtNLM"/>
    </source>
</evidence>
<sequence>MKKTSRVCCAILCFFLLTACSSNDKTKQPSNAIKVKEQTTLSNETKELFTYLDATLKAKSLHLQSQQDYERDQRYYQNNTEIKKDGNGGSVISTGDIDNANPKQAHYMVKQITEDSTVVYGEENGYMYNYLKQENGTYNLSQKEATTSSDIENSFLYYYLNYDLLKLTQQSFTCVKDKEGNDILYTLTIKDPDSYIKIYNQKNKEDKIENADISKLHSYKLVFRIRDDLVKSITSDMDYEISIPQKEDNTEYDTYVEQTKLHHYTEFSKINETVKIHLENFKG</sequence>
<reference evidence="2 3" key="1">
    <citation type="submission" date="2019-03" db="EMBL/GenBank/DDBJ databases">
        <title>Genomic Encyclopedia of Type Strains, Phase IV (KMG-IV): sequencing the most valuable type-strain genomes for metagenomic binning, comparative biology and taxonomic classification.</title>
        <authorList>
            <person name="Goeker M."/>
        </authorList>
    </citation>
    <scope>NUCLEOTIDE SEQUENCE [LARGE SCALE GENOMIC DNA]</scope>
    <source>
        <strain evidence="2 3">DSM 29481</strain>
    </source>
</reference>
<dbReference type="AlphaFoldDB" id="A0A4R3TM80"/>
<feature type="chain" id="PRO_5020518719" description="Lipoprotein" evidence="1">
    <location>
        <begin position="25"/>
        <end position="283"/>
    </location>
</feature>
<accession>A0A4R3TM80</accession>
<gene>
    <name evidence="2" type="ORF">EDD61_10462</name>
</gene>
<evidence type="ECO:0000256" key="1">
    <source>
        <dbReference type="SAM" id="SignalP"/>
    </source>
</evidence>
<organism evidence="2 3">
    <name type="scientific">Longicatena caecimuris</name>
    <dbReference type="NCBI Taxonomy" id="1796635"/>
    <lineage>
        <taxon>Bacteria</taxon>
        <taxon>Bacillati</taxon>
        <taxon>Bacillota</taxon>
        <taxon>Erysipelotrichia</taxon>
        <taxon>Erysipelotrichales</taxon>
        <taxon>Erysipelotrichaceae</taxon>
        <taxon>Longicatena</taxon>
    </lineage>
</organism>
<keyword evidence="3" id="KW-1185">Reference proteome</keyword>
<feature type="signal peptide" evidence="1">
    <location>
        <begin position="1"/>
        <end position="24"/>
    </location>
</feature>
<dbReference type="RefSeq" id="WP_132224043.1">
    <property type="nucleotide sequence ID" value="NZ_JANKBG010000004.1"/>
</dbReference>
<comment type="caution">
    <text evidence="2">The sequence shown here is derived from an EMBL/GenBank/DDBJ whole genome shotgun (WGS) entry which is preliminary data.</text>
</comment>
<proteinExistence type="predicted"/>
<protein>
    <recommendedName>
        <fullName evidence="4">Lipoprotein</fullName>
    </recommendedName>
</protein>
<evidence type="ECO:0000313" key="3">
    <source>
        <dbReference type="Proteomes" id="UP000295773"/>
    </source>
</evidence>
<dbReference type="EMBL" id="SMBP01000004">
    <property type="protein sequence ID" value="TCU62424.1"/>
    <property type="molecule type" value="Genomic_DNA"/>
</dbReference>
<name>A0A4R3TM80_9FIRM</name>
<dbReference type="Proteomes" id="UP000295773">
    <property type="component" value="Unassembled WGS sequence"/>
</dbReference>
<evidence type="ECO:0000313" key="2">
    <source>
        <dbReference type="EMBL" id="TCU62424.1"/>
    </source>
</evidence>